<accession>A0A2W4W665</accession>
<dbReference type="GO" id="GO:0005886">
    <property type="term" value="C:plasma membrane"/>
    <property type="evidence" value="ECO:0007669"/>
    <property type="project" value="UniProtKB-SubCell"/>
</dbReference>
<dbReference type="Pfam" id="PF13231">
    <property type="entry name" value="PMT_2"/>
    <property type="match status" value="1"/>
</dbReference>
<dbReference type="PANTHER" id="PTHR33908:SF11">
    <property type="entry name" value="MEMBRANE PROTEIN"/>
    <property type="match status" value="1"/>
</dbReference>
<feature type="transmembrane region" description="Helical" evidence="8">
    <location>
        <begin position="160"/>
        <end position="189"/>
    </location>
</feature>
<evidence type="ECO:0000256" key="1">
    <source>
        <dbReference type="ARBA" id="ARBA00004651"/>
    </source>
</evidence>
<comment type="caution">
    <text evidence="10">The sequence shown here is derived from an EMBL/GenBank/DDBJ whole genome shotgun (WGS) entry which is preliminary data.</text>
</comment>
<evidence type="ECO:0000256" key="5">
    <source>
        <dbReference type="ARBA" id="ARBA00022692"/>
    </source>
</evidence>
<keyword evidence="5 8" id="KW-0812">Transmembrane</keyword>
<feature type="transmembrane region" description="Helical" evidence="8">
    <location>
        <begin position="128"/>
        <end position="148"/>
    </location>
</feature>
<dbReference type="PANTHER" id="PTHR33908">
    <property type="entry name" value="MANNOSYLTRANSFERASE YKCB-RELATED"/>
    <property type="match status" value="1"/>
</dbReference>
<reference evidence="10 11" key="2">
    <citation type="submission" date="2018-06" db="EMBL/GenBank/DDBJ databases">
        <title>Metagenomic assembly of (sub)arctic Cyanobacteria and their associated microbiome from non-axenic cultures.</title>
        <authorList>
            <person name="Baurain D."/>
        </authorList>
    </citation>
    <scope>NUCLEOTIDE SEQUENCE [LARGE SCALE GENOMIC DNA]</scope>
    <source>
        <strain evidence="10">ULC066bin1</strain>
    </source>
</reference>
<dbReference type="InterPro" id="IPR050297">
    <property type="entry name" value="LipidA_mod_glycosyltrf_83"/>
</dbReference>
<dbReference type="EMBL" id="QBML01000014">
    <property type="protein sequence ID" value="PZO40623.1"/>
    <property type="molecule type" value="Genomic_DNA"/>
</dbReference>
<gene>
    <name evidence="10" type="ORF">DCF19_12105</name>
</gene>
<dbReference type="GO" id="GO:0009103">
    <property type="term" value="P:lipopolysaccharide biosynthetic process"/>
    <property type="evidence" value="ECO:0007669"/>
    <property type="project" value="UniProtKB-ARBA"/>
</dbReference>
<dbReference type="Proteomes" id="UP000249467">
    <property type="component" value="Unassembled WGS sequence"/>
</dbReference>
<dbReference type="InterPro" id="IPR038731">
    <property type="entry name" value="RgtA/B/C-like"/>
</dbReference>
<evidence type="ECO:0000313" key="10">
    <source>
        <dbReference type="EMBL" id="PZO40623.1"/>
    </source>
</evidence>
<reference evidence="10 11" key="1">
    <citation type="submission" date="2018-04" db="EMBL/GenBank/DDBJ databases">
        <authorList>
            <person name="Go L.Y."/>
            <person name="Mitchell J.A."/>
        </authorList>
    </citation>
    <scope>NUCLEOTIDE SEQUENCE [LARGE SCALE GENOMIC DNA]</scope>
    <source>
        <strain evidence="10">ULC066bin1</strain>
    </source>
</reference>
<keyword evidence="4 10" id="KW-0808">Transferase</keyword>
<evidence type="ECO:0000256" key="8">
    <source>
        <dbReference type="SAM" id="Phobius"/>
    </source>
</evidence>
<keyword evidence="6 8" id="KW-1133">Transmembrane helix</keyword>
<dbReference type="GO" id="GO:0016763">
    <property type="term" value="F:pentosyltransferase activity"/>
    <property type="evidence" value="ECO:0007669"/>
    <property type="project" value="TreeGrafter"/>
</dbReference>
<name>A0A2W4W665_9CYAN</name>
<feature type="transmembrane region" description="Helical" evidence="8">
    <location>
        <begin position="306"/>
        <end position="326"/>
    </location>
</feature>
<evidence type="ECO:0000256" key="3">
    <source>
        <dbReference type="ARBA" id="ARBA00022676"/>
    </source>
</evidence>
<feature type="domain" description="Glycosyltransferase RgtA/B/C/D-like" evidence="9">
    <location>
        <begin position="47"/>
        <end position="219"/>
    </location>
</feature>
<feature type="transmembrane region" description="Helical" evidence="8">
    <location>
        <begin position="361"/>
        <end position="383"/>
    </location>
</feature>
<evidence type="ECO:0000259" key="9">
    <source>
        <dbReference type="Pfam" id="PF13231"/>
    </source>
</evidence>
<feature type="transmembrane region" description="Helical" evidence="8">
    <location>
        <begin position="196"/>
        <end position="219"/>
    </location>
</feature>
<evidence type="ECO:0000256" key="4">
    <source>
        <dbReference type="ARBA" id="ARBA00022679"/>
    </source>
</evidence>
<organism evidence="10 11">
    <name type="scientific">Pseudanabaena frigida</name>
    <dbReference type="NCBI Taxonomy" id="945775"/>
    <lineage>
        <taxon>Bacteria</taxon>
        <taxon>Bacillati</taxon>
        <taxon>Cyanobacteriota</taxon>
        <taxon>Cyanophyceae</taxon>
        <taxon>Pseudanabaenales</taxon>
        <taxon>Pseudanabaenaceae</taxon>
        <taxon>Pseudanabaena</taxon>
    </lineage>
</organism>
<evidence type="ECO:0000256" key="2">
    <source>
        <dbReference type="ARBA" id="ARBA00022475"/>
    </source>
</evidence>
<protein>
    <submittedName>
        <fullName evidence="10">Glycosyltransferase</fullName>
    </submittedName>
</protein>
<sequence length="544" mass="61350">MKIHKWAIAILLWGFLFRATCATYLNIGFDEAYYYLYTQNLNLSYFDHPPLVAFTAGIGIWLTGVVNPFTIRIGGVLLYTGTLIFSYLASKKLFGDRTATLTLGILTTIPIFQIAFGILALPDNALMFFWAACLYVSATEFFPSGEIYDNKPYKPTYRLAIIGLLVGLAFLGKYHGVLLGGGLVLFCLLSQRHRSALFSIWTLAAIALFLISISPVLFWNSQHEWASFRFQSGRAVPSQGYNLERLLVTILVALGYLFPTFGFPLWWTSFRTFGELLSFSNRKSKAEKEELQEEAIAQDLLYQKRLLILCVSAPIFFGFTFMGGFIQILPSWHMPGFFGATLLLGERAAQVQVKRPKFIRNWLWGSGMMILPLLMIGLLHVHLGIAQKGGDAAIAGGFWEAKDDPSTQMIDIEQLRQAFVDSPQLKAELQKADFVFSNNFFVAGQLGMAIEPLGKKVTCFDEDLRGFAYWSKAQDFVGKTALYITSELFLKDERFPQPLDKYKGYFQTIEKIADIPIKRGGQAVQIFPVYRVSPMLKPYPRPYG</sequence>
<proteinExistence type="predicted"/>
<feature type="transmembrane region" description="Helical" evidence="8">
    <location>
        <begin position="45"/>
        <end position="62"/>
    </location>
</feature>
<dbReference type="AlphaFoldDB" id="A0A2W4W665"/>
<feature type="transmembrane region" description="Helical" evidence="8">
    <location>
        <begin position="246"/>
        <end position="267"/>
    </location>
</feature>
<feature type="transmembrane region" description="Helical" evidence="8">
    <location>
        <begin position="69"/>
        <end position="89"/>
    </location>
</feature>
<comment type="subcellular location">
    <subcellularLocation>
        <location evidence="1">Cell membrane</location>
        <topology evidence="1">Multi-pass membrane protein</topology>
    </subcellularLocation>
</comment>
<keyword evidence="2" id="KW-1003">Cell membrane</keyword>
<keyword evidence="7 8" id="KW-0472">Membrane</keyword>
<evidence type="ECO:0000256" key="6">
    <source>
        <dbReference type="ARBA" id="ARBA00022989"/>
    </source>
</evidence>
<evidence type="ECO:0000256" key="7">
    <source>
        <dbReference type="ARBA" id="ARBA00023136"/>
    </source>
</evidence>
<evidence type="ECO:0000313" key="11">
    <source>
        <dbReference type="Proteomes" id="UP000249467"/>
    </source>
</evidence>
<keyword evidence="3" id="KW-0328">Glycosyltransferase</keyword>
<feature type="transmembrane region" description="Helical" evidence="8">
    <location>
        <begin position="101"/>
        <end position="121"/>
    </location>
</feature>